<dbReference type="OrthoDB" id="2576311at2759"/>
<comment type="caution">
    <text evidence="3">The sequence shown here is derived from an EMBL/GenBank/DDBJ whole genome shotgun (WGS) entry which is preliminary data.</text>
</comment>
<keyword evidence="2" id="KW-0812">Transmembrane</keyword>
<keyword evidence="2" id="KW-0472">Membrane</keyword>
<reference evidence="3" key="1">
    <citation type="submission" date="2020-11" db="EMBL/GenBank/DDBJ databases">
        <authorList>
            <consortium name="DOE Joint Genome Institute"/>
            <person name="Ahrendt S."/>
            <person name="Riley R."/>
            <person name="Andreopoulos W."/>
            <person name="Labutti K."/>
            <person name="Pangilinan J."/>
            <person name="Ruiz-Duenas F.J."/>
            <person name="Barrasa J.M."/>
            <person name="Sanchez-Garcia M."/>
            <person name="Camarero S."/>
            <person name="Miyauchi S."/>
            <person name="Serrano A."/>
            <person name="Linde D."/>
            <person name="Babiker R."/>
            <person name="Drula E."/>
            <person name="Ayuso-Fernandez I."/>
            <person name="Pacheco R."/>
            <person name="Padilla G."/>
            <person name="Ferreira P."/>
            <person name="Barriuso J."/>
            <person name="Kellner H."/>
            <person name="Castanera R."/>
            <person name="Alfaro M."/>
            <person name="Ramirez L."/>
            <person name="Pisabarro A.G."/>
            <person name="Kuo A."/>
            <person name="Tritt A."/>
            <person name="Lipzen A."/>
            <person name="He G."/>
            <person name="Yan M."/>
            <person name="Ng V."/>
            <person name="Cullen D."/>
            <person name="Martin F."/>
            <person name="Rosso M.-N."/>
            <person name="Henrissat B."/>
            <person name="Hibbett D."/>
            <person name="Martinez A.T."/>
            <person name="Grigoriev I.V."/>
        </authorList>
    </citation>
    <scope>NUCLEOTIDE SEQUENCE</scope>
    <source>
        <strain evidence="3">AH 40177</strain>
    </source>
</reference>
<keyword evidence="2" id="KW-1133">Transmembrane helix</keyword>
<proteinExistence type="predicted"/>
<evidence type="ECO:0000313" key="3">
    <source>
        <dbReference type="EMBL" id="KAF9058343.1"/>
    </source>
</evidence>
<feature type="transmembrane region" description="Helical" evidence="2">
    <location>
        <begin position="163"/>
        <end position="184"/>
    </location>
</feature>
<evidence type="ECO:0000256" key="2">
    <source>
        <dbReference type="SAM" id="Phobius"/>
    </source>
</evidence>
<feature type="region of interest" description="Disordered" evidence="1">
    <location>
        <begin position="140"/>
        <end position="159"/>
    </location>
</feature>
<evidence type="ECO:0000256" key="1">
    <source>
        <dbReference type="SAM" id="MobiDB-lite"/>
    </source>
</evidence>
<feature type="region of interest" description="Disordered" evidence="1">
    <location>
        <begin position="204"/>
        <end position="226"/>
    </location>
</feature>
<sequence>MSSLTISVPNCSVSLQWSLNSLGQSPCQVAGYLGAVCTNGSSTLVSITNTTDMYTGPSVPTNCTCSTVYYSALSACSSCQGAEYVIWMEWSKTCNVTYNASYPNPVPPETAIPHWAFQSYSQDYGASFNIELAQAQGDLPESTFTSEPNAATSSSSTSKNTELGAKVVGGVIGTLALLVMLNWLGLWLQRRKWRAEELKQAETSSISDTIPYGPPATDNPRQLRPPSTNRAEWAELQRRTEELVQSIVRGL</sequence>
<evidence type="ECO:0000313" key="4">
    <source>
        <dbReference type="Proteomes" id="UP000772434"/>
    </source>
</evidence>
<gene>
    <name evidence="3" type="ORF">BDP27DRAFT_595734</name>
</gene>
<protein>
    <submittedName>
        <fullName evidence="3">Uncharacterized protein</fullName>
    </submittedName>
</protein>
<dbReference type="EMBL" id="JADNRY010000394">
    <property type="protein sequence ID" value="KAF9058343.1"/>
    <property type="molecule type" value="Genomic_DNA"/>
</dbReference>
<organism evidence="3 4">
    <name type="scientific">Rhodocollybia butyracea</name>
    <dbReference type="NCBI Taxonomy" id="206335"/>
    <lineage>
        <taxon>Eukaryota</taxon>
        <taxon>Fungi</taxon>
        <taxon>Dikarya</taxon>
        <taxon>Basidiomycota</taxon>
        <taxon>Agaricomycotina</taxon>
        <taxon>Agaricomycetes</taxon>
        <taxon>Agaricomycetidae</taxon>
        <taxon>Agaricales</taxon>
        <taxon>Marasmiineae</taxon>
        <taxon>Omphalotaceae</taxon>
        <taxon>Rhodocollybia</taxon>
    </lineage>
</organism>
<name>A0A9P5P6U1_9AGAR</name>
<accession>A0A9P5P6U1</accession>
<keyword evidence="4" id="KW-1185">Reference proteome</keyword>
<dbReference type="AlphaFoldDB" id="A0A9P5P6U1"/>
<dbReference type="Proteomes" id="UP000772434">
    <property type="component" value="Unassembled WGS sequence"/>
</dbReference>